<dbReference type="GO" id="GO:0046872">
    <property type="term" value="F:metal ion binding"/>
    <property type="evidence" value="ECO:0007669"/>
    <property type="project" value="UniProtKB-KW"/>
</dbReference>
<dbReference type="GO" id="GO:0003994">
    <property type="term" value="F:aconitate hydratase activity"/>
    <property type="evidence" value="ECO:0007669"/>
    <property type="project" value="InterPro"/>
</dbReference>
<evidence type="ECO:0000256" key="2">
    <source>
        <dbReference type="ARBA" id="ARBA00022723"/>
    </source>
</evidence>
<feature type="region of interest" description="Disordered" evidence="9">
    <location>
        <begin position="350"/>
        <end position="430"/>
    </location>
</feature>
<dbReference type="Proteomes" id="UP000596902">
    <property type="component" value="Unassembled WGS sequence"/>
</dbReference>
<gene>
    <name evidence="11" type="ORF">GT037_003499</name>
</gene>
<dbReference type="GO" id="GO:0003723">
    <property type="term" value="F:RNA binding"/>
    <property type="evidence" value="ECO:0007669"/>
    <property type="project" value="UniProtKB-UniRule"/>
</dbReference>
<dbReference type="Gene3D" id="3.20.19.10">
    <property type="entry name" value="Aconitase, domain 4"/>
    <property type="match status" value="1"/>
</dbReference>
<comment type="subcellular location">
    <subcellularLocation>
        <location evidence="1">Mitochondrion</location>
    </subcellularLocation>
</comment>
<evidence type="ECO:0000256" key="1">
    <source>
        <dbReference type="ARBA" id="ARBA00004173"/>
    </source>
</evidence>
<dbReference type="PROSITE" id="PS50084">
    <property type="entry name" value="KH_TYPE_1"/>
    <property type="match status" value="1"/>
</dbReference>
<dbReference type="InterPro" id="IPR050926">
    <property type="entry name" value="Aconitase/IPM_isomerase"/>
</dbReference>
<dbReference type="SUPFAM" id="SSF54791">
    <property type="entry name" value="Eukaryotic type KH-domain (KH-domain type I)"/>
    <property type="match status" value="2"/>
</dbReference>
<evidence type="ECO:0000259" key="10">
    <source>
        <dbReference type="SMART" id="SM00322"/>
    </source>
</evidence>
<dbReference type="CDD" id="cd22385">
    <property type="entry name" value="KH-I_KHDC4_rpt1"/>
    <property type="match status" value="1"/>
</dbReference>
<keyword evidence="3" id="KW-0809">Transit peptide</keyword>
<keyword evidence="2" id="KW-0479">Metal-binding</keyword>
<dbReference type="InterPro" id="IPR000573">
    <property type="entry name" value="AconitaseA/IPMdHydase_ssu_swvl"/>
</dbReference>
<feature type="domain" description="K Homology" evidence="10">
    <location>
        <begin position="231"/>
        <end position="315"/>
    </location>
</feature>
<dbReference type="GO" id="GO:0051539">
    <property type="term" value="F:4 iron, 4 sulfur cluster binding"/>
    <property type="evidence" value="ECO:0007669"/>
    <property type="project" value="InterPro"/>
</dbReference>
<dbReference type="SMART" id="SM00322">
    <property type="entry name" value="KH"/>
    <property type="match status" value="2"/>
</dbReference>
<evidence type="ECO:0000256" key="8">
    <source>
        <dbReference type="PROSITE-ProRule" id="PRU00117"/>
    </source>
</evidence>
<dbReference type="Gene3D" id="3.40.1060.10">
    <property type="entry name" value="Aconitase, Domain 2"/>
    <property type="match status" value="1"/>
</dbReference>
<dbReference type="InterPro" id="IPR015931">
    <property type="entry name" value="Acnase/IPM_dHydase_lsu_aba_1/3"/>
</dbReference>
<dbReference type="FunFam" id="3.30.1370.10:FF:000037">
    <property type="entry name" value="KH domain protein"/>
    <property type="match status" value="1"/>
</dbReference>
<dbReference type="InterPro" id="IPR036008">
    <property type="entry name" value="Aconitase_4Fe-4S_dom"/>
</dbReference>
<dbReference type="InterPro" id="IPR001030">
    <property type="entry name" value="Acoase/IPM_deHydtase_lsu_aba"/>
</dbReference>
<dbReference type="FunFam" id="3.20.19.10:FF:000002">
    <property type="entry name" value="Aconitate hydratase, mitochondrial"/>
    <property type="match status" value="1"/>
</dbReference>
<dbReference type="Pfam" id="PF00694">
    <property type="entry name" value="Aconitase_C"/>
    <property type="match status" value="1"/>
</dbReference>
<sequence length="1244" mass="134361">MSDERRPRSRFDSDDGERPARSRFDTDRRSRSPSRRESESHRARSPVAREGTDSPASSNFKNDAAARAAAAAARINAQIQAKKGIQHVDVPPIRSAATPPVAKSPASNSAAAINNETYQQDGDYIKDIEINDLRNRYTLTKGATQKRIKDETGADVTTRGEYYPDKNMATATNPPLYLRITSTSKEGLDKAVEMIEEMMKEDLPNLVDERRFRRREPENFERDEFGRRKWPEEKISVGLEPISGFNLRAQVVGRGGDNVKFIQQETSCKVQIKGRGSGFMEPNSGQESDEPMYLHIAGPPFDANAAQAWIAYYQQNPEADPYAAYGGYAAYLALQQQQYAAYYGQTGAQTGYGQTQSPAPGAGAAAPPPPPPSEPASGYGSAPPPPPPAASPSNYGAVPPPPGFLGVHASERSRSESSLGAFENDDSYTPQANYRMRSNILRAGQAANCRPHLLSSLRQSSFQARRCLATSHDPPTARNVDLASRTPPYAKLLSRLEQVRRVLGSSRQLTLAEKILYSHLESPEESLMNNTNGGRNIRGQANLKLKPDRVAMQDASAQMALLQFMSCGLPSTAVPASIHCDHMIVGEKGADTDLPQSIAGNKEVFDFLESAAKKYGIEFWPPGAGIIHQSVLENYSAPGLMILGTDSHSPNAGGLGSITIGVGGADAVDALVDAPWELKAPKILGVKLTGELSGWASPKDVILKLAGELTVRGGTGFIIEYFGPGVQSLSCTGMATICNMGAEVGATTSLFPFSPAHIPYLQATHRGSIAEAAQKIANSPMQQNLLRPDAEAAYDKVIEINLSELEPHINGPFTPDLSTPLSKFKSVVEEKGWPQTFGAGLIGSCTNSSYQDMTRSEEIVKQALAAGLKPKADFFITPGSEQIRATLERDETLQTFTEAGGTRTDDVKNGESNAILTSYNRNFPGRNDGNRATMNFLASPELITAMSYSGSTTFNPMTDSIPTPDGKPFKFTPPKGSDLPSAGFADGNPDFMPTPGVPDPSVDVIVSPTSTRLALLDPFPAFPDSDFTGLKVLYKVKGQCTTDTISAAGPWLKYKGHLPNISENTLIGAVNAQTDEVNVAYDLDGKTSGIPELAKRWRDQGIEWLVVAEHNYGEGSAREHAALQPRYLGGRVILAKSFARIHETNLKKQGIVPLTFANEADYDAFEACDEVATRGLLDVLKSGGKGEVDLVLKKKDGSEKVVRTKHTLSQDQCGFVLAGSALNLLARKGREMKEEVTRSAELTD</sequence>
<dbReference type="Gene3D" id="3.30.1370.10">
    <property type="entry name" value="K Homology domain, type 1"/>
    <property type="match status" value="2"/>
</dbReference>
<evidence type="ECO:0000256" key="3">
    <source>
        <dbReference type="ARBA" id="ARBA00022946"/>
    </source>
</evidence>
<dbReference type="FunFam" id="3.30.1370.10:FF:000051">
    <property type="entry name" value="Putative kh domain-containing protein"/>
    <property type="match status" value="1"/>
</dbReference>
<dbReference type="InterPro" id="IPR015932">
    <property type="entry name" value="Aconitase_dom2"/>
</dbReference>
<organism evidence="11 12">
    <name type="scientific">Alternaria burnsii</name>
    <dbReference type="NCBI Taxonomy" id="1187904"/>
    <lineage>
        <taxon>Eukaryota</taxon>
        <taxon>Fungi</taxon>
        <taxon>Dikarya</taxon>
        <taxon>Ascomycota</taxon>
        <taxon>Pezizomycotina</taxon>
        <taxon>Dothideomycetes</taxon>
        <taxon>Pleosporomycetidae</taxon>
        <taxon>Pleosporales</taxon>
        <taxon>Pleosporineae</taxon>
        <taxon>Pleosporaceae</taxon>
        <taxon>Alternaria</taxon>
        <taxon>Alternaria sect. Alternaria</taxon>
    </lineage>
</organism>
<dbReference type="GO" id="GO:0006099">
    <property type="term" value="P:tricarboxylic acid cycle"/>
    <property type="evidence" value="ECO:0007669"/>
    <property type="project" value="InterPro"/>
</dbReference>
<proteinExistence type="predicted"/>
<dbReference type="CDD" id="cd22386">
    <property type="entry name" value="KH-I_KHDC4_rpt2"/>
    <property type="match status" value="1"/>
</dbReference>
<evidence type="ECO:0000256" key="6">
    <source>
        <dbReference type="ARBA" id="ARBA00023128"/>
    </source>
</evidence>
<protein>
    <submittedName>
        <fullName evidence="11">Mitochondrial aconitate hydratase-like protein</fullName>
    </submittedName>
</protein>
<dbReference type="Gene3D" id="3.30.499.10">
    <property type="entry name" value="Aconitase, domain 3"/>
    <property type="match status" value="2"/>
</dbReference>
<dbReference type="InterPro" id="IPR036612">
    <property type="entry name" value="KH_dom_type_1_sf"/>
</dbReference>
<dbReference type="FunFam" id="3.30.499.10:FF:000004">
    <property type="entry name" value="Aconitate hydratase, mitochondrial"/>
    <property type="match status" value="1"/>
</dbReference>
<evidence type="ECO:0000313" key="11">
    <source>
        <dbReference type="EMBL" id="KAF7678118.1"/>
    </source>
</evidence>
<reference evidence="11" key="2">
    <citation type="submission" date="2020-08" db="EMBL/GenBank/DDBJ databases">
        <title>Draft Genome Sequence of Cumin Blight Pathogen Alternaria burnsii.</title>
        <authorList>
            <person name="Feng Z."/>
        </authorList>
    </citation>
    <scope>NUCLEOTIDE SEQUENCE</scope>
    <source>
        <strain evidence="11">CBS107.38</strain>
    </source>
</reference>
<dbReference type="SUPFAM" id="SSF52016">
    <property type="entry name" value="LeuD/IlvD-like"/>
    <property type="match status" value="1"/>
</dbReference>
<comment type="caution">
    <text evidence="11">The sequence shown here is derived from an EMBL/GenBank/DDBJ whole genome shotgun (WGS) entry which is preliminary data.</text>
</comment>
<dbReference type="PRINTS" id="PR00415">
    <property type="entry name" value="ACONITASE"/>
</dbReference>
<dbReference type="InterPro" id="IPR015928">
    <property type="entry name" value="Aconitase/3IPM_dehydase_swvl"/>
</dbReference>
<keyword evidence="8" id="KW-0694">RNA-binding</keyword>
<dbReference type="Pfam" id="PF23469">
    <property type="entry name" value="KH_12"/>
    <property type="match status" value="1"/>
</dbReference>
<dbReference type="InterPro" id="IPR055256">
    <property type="entry name" value="KH_1_KHDC4/BBP-like"/>
</dbReference>
<accession>A0A8H7B7T5</accession>
<keyword evidence="5" id="KW-0411">Iron-sulfur</keyword>
<dbReference type="InterPro" id="IPR006248">
    <property type="entry name" value="Aconitase_mito-like"/>
</dbReference>
<keyword evidence="7" id="KW-0456">Lyase</keyword>
<dbReference type="Pfam" id="PF22675">
    <property type="entry name" value="KH-I_KHDC4-BBP"/>
    <property type="match status" value="1"/>
</dbReference>
<evidence type="ECO:0000256" key="7">
    <source>
        <dbReference type="ARBA" id="ARBA00023239"/>
    </source>
</evidence>
<feature type="region of interest" description="Disordered" evidence="9">
    <location>
        <begin position="1"/>
        <end position="72"/>
    </location>
</feature>
<dbReference type="PANTHER" id="PTHR43160">
    <property type="entry name" value="ACONITATE HYDRATASE B"/>
    <property type="match status" value="1"/>
</dbReference>
<evidence type="ECO:0000256" key="4">
    <source>
        <dbReference type="ARBA" id="ARBA00023004"/>
    </source>
</evidence>
<dbReference type="InterPro" id="IPR047889">
    <property type="entry name" value="KHDC4_KH-I_second"/>
</dbReference>
<dbReference type="GeneID" id="62201724"/>
<keyword evidence="6" id="KW-0496">Mitochondrion</keyword>
<evidence type="ECO:0000313" key="12">
    <source>
        <dbReference type="Proteomes" id="UP000596902"/>
    </source>
</evidence>
<keyword evidence="4" id="KW-0408">Iron</keyword>
<evidence type="ECO:0000256" key="9">
    <source>
        <dbReference type="SAM" id="MobiDB-lite"/>
    </source>
</evidence>
<dbReference type="InterPro" id="IPR047890">
    <property type="entry name" value="KHDC4_KH-I_first"/>
</dbReference>
<keyword evidence="12" id="KW-1185">Reference proteome</keyword>
<dbReference type="GO" id="GO:0005829">
    <property type="term" value="C:cytosol"/>
    <property type="evidence" value="ECO:0007669"/>
    <property type="project" value="TreeGrafter"/>
</dbReference>
<dbReference type="Pfam" id="PF00330">
    <property type="entry name" value="Aconitase"/>
    <property type="match status" value="1"/>
</dbReference>
<dbReference type="SUPFAM" id="SSF53732">
    <property type="entry name" value="Aconitase iron-sulfur domain"/>
    <property type="match status" value="1"/>
</dbReference>
<dbReference type="EMBL" id="JAAABM010000004">
    <property type="protein sequence ID" value="KAF7678118.1"/>
    <property type="molecule type" value="Genomic_DNA"/>
</dbReference>
<evidence type="ECO:0000256" key="5">
    <source>
        <dbReference type="ARBA" id="ARBA00023014"/>
    </source>
</evidence>
<dbReference type="RefSeq" id="XP_038788253.1">
    <property type="nucleotide sequence ID" value="XM_038928546.1"/>
</dbReference>
<feature type="domain" description="K Homology" evidence="10">
    <location>
        <begin position="131"/>
        <end position="200"/>
    </location>
</feature>
<dbReference type="InterPro" id="IPR056149">
    <property type="entry name" value="PRP5/DDX46/KHDC4_KH"/>
</dbReference>
<name>A0A8H7B7T5_9PLEO</name>
<feature type="compositionally biased region" description="Basic and acidic residues" evidence="9">
    <location>
        <begin position="1"/>
        <end position="42"/>
    </location>
</feature>
<dbReference type="FunFam" id="3.40.1060.10:FF:000001">
    <property type="entry name" value="Aconitate hydratase, mitochondrial"/>
    <property type="match status" value="1"/>
</dbReference>
<dbReference type="NCBIfam" id="TIGR01340">
    <property type="entry name" value="aconitase_mito"/>
    <property type="match status" value="1"/>
</dbReference>
<reference evidence="11" key="1">
    <citation type="submission" date="2020-01" db="EMBL/GenBank/DDBJ databases">
        <authorList>
            <person name="Feng Z.H.Z."/>
        </authorList>
    </citation>
    <scope>NUCLEOTIDE SEQUENCE</scope>
    <source>
        <strain evidence="11">CBS107.38</strain>
    </source>
</reference>
<dbReference type="AlphaFoldDB" id="A0A8H7B7T5"/>
<dbReference type="NCBIfam" id="NF005558">
    <property type="entry name" value="PRK07229.1"/>
    <property type="match status" value="1"/>
</dbReference>
<dbReference type="InterPro" id="IPR004087">
    <property type="entry name" value="KH_dom"/>
</dbReference>
<dbReference type="PANTHER" id="PTHR43160:SF2">
    <property type="entry name" value="HOMOCITRATE DEHYDRATASE, MITOCHONDRIAL"/>
    <property type="match status" value="1"/>
</dbReference>
<feature type="compositionally biased region" description="Low complexity" evidence="9">
    <location>
        <begin position="350"/>
        <end position="365"/>
    </location>
</feature>
<dbReference type="GO" id="GO:0005739">
    <property type="term" value="C:mitochondrion"/>
    <property type="evidence" value="ECO:0007669"/>
    <property type="project" value="UniProtKB-SubCell"/>
</dbReference>